<evidence type="ECO:0000313" key="2">
    <source>
        <dbReference type="Proteomes" id="UP000306409"/>
    </source>
</evidence>
<dbReference type="KEGG" id="rher:EHE19_016955"/>
<dbReference type="OrthoDB" id="3034904at2"/>
<name>A0A4U7JBT2_9FIRM</name>
<dbReference type="AlphaFoldDB" id="A0A4U7JBT2"/>
<accession>A0A4U7JBT2</accession>
<organism evidence="1 2">
    <name type="scientific">Ruminiclostridium herbifermentans</name>
    <dbReference type="NCBI Taxonomy" id="2488810"/>
    <lineage>
        <taxon>Bacteria</taxon>
        <taxon>Bacillati</taxon>
        <taxon>Bacillota</taxon>
        <taxon>Clostridia</taxon>
        <taxon>Eubacteriales</taxon>
        <taxon>Oscillospiraceae</taxon>
        <taxon>Ruminiclostridium</taxon>
    </lineage>
</organism>
<dbReference type="RefSeq" id="WP_137698974.1">
    <property type="nucleotide sequence ID" value="NZ_CP061336.1"/>
</dbReference>
<protein>
    <submittedName>
        <fullName evidence="1">Uncharacterized protein</fullName>
    </submittedName>
</protein>
<sequence>MDKPWIDGPKELLMHAAEHLNNNGDFDRRIALISIDNAVELTIKTYLSLPKRIRKTEGPSRKELQEAENSFPTYLDLLEKYDAKKVSDINIDDIEWYHRLRNQLYHAGNGMTIEVSKVEAYFEIARGLFDSIFNVNILNDFKFAYTTNIGKFMEIWTGFEKKLRSRLPPKGEKYAYYWKRDFLASIDSRLVPVFNEVMDFRDNVVHGQLEATTKDYKEIIDKIEYINSALY</sequence>
<evidence type="ECO:0000313" key="1">
    <source>
        <dbReference type="EMBL" id="QNU66523.1"/>
    </source>
</evidence>
<keyword evidence="2" id="KW-1185">Reference proteome</keyword>
<reference evidence="1 2" key="1">
    <citation type="submission" date="2020-09" db="EMBL/GenBank/DDBJ databases">
        <title>Characterization and genome sequencing of Ruminiclostridium sp. nov. MA18.</title>
        <authorList>
            <person name="Rettenmaier R."/>
            <person name="Kowollik M.-L."/>
            <person name="Liebl W."/>
            <person name="Zverlov V."/>
        </authorList>
    </citation>
    <scope>NUCLEOTIDE SEQUENCE [LARGE SCALE GENOMIC DNA]</scope>
    <source>
        <strain evidence="1 2">MA18</strain>
    </source>
</reference>
<gene>
    <name evidence="1" type="ORF">EHE19_016955</name>
</gene>
<dbReference type="Proteomes" id="UP000306409">
    <property type="component" value="Chromosome"/>
</dbReference>
<dbReference type="EMBL" id="CP061336">
    <property type="protein sequence ID" value="QNU66523.1"/>
    <property type="molecule type" value="Genomic_DNA"/>
</dbReference>
<proteinExistence type="predicted"/>